<dbReference type="InterPro" id="IPR010131">
    <property type="entry name" value="MdtP/NodT-like"/>
</dbReference>
<dbReference type="PANTHER" id="PTHR30203:SF24">
    <property type="entry name" value="BLR4935 PROTEIN"/>
    <property type="match status" value="1"/>
</dbReference>
<dbReference type="SUPFAM" id="SSF56954">
    <property type="entry name" value="Outer membrane efflux proteins (OEP)"/>
    <property type="match status" value="1"/>
</dbReference>
<dbReference type="InterPro" id="IPR003423">
    <property type="entry name" value="OMP_efflux"/>
</dbReference>
<evidence type="ECO:0000313" key="2">
    <source>
        <dbReference type="EMBL" id="VAX12662.1"/>
    </source>
</evidence>
<organism evidence="2">
    <name type="scientific">hydrothermal vent metagenome</name>
    <dbReference type="NCBI Taxonomy" id="652676"/>
    <lineage>
        <taxon>unclassified sequences</taxon>
        <taxon>metagenomes</taxon>
        <taxon>ecological metagenomes</taxon>
    </lineage>
</organism>
<sequence>MLPYKFIVAGFIVSLFCTSVLAVTPDADDPQARIEATRSLASALSLTDAVNVAVADNPSLAAMRARAKAMEAIPSQVGTLPDPSLSFNALNLPVDTFSVGQEGMTQMQVGITQAFPFPGKLGLRKDAAGYEAKAAGSEVDESRLWLIRSVKSSWWRLFYLDKALDIVASNQVLLRQFVEIAQTKYKVGQGLQQDVLLAQLELSKLLEQEVRLKGMRINEDARLNALLNWPTDRVLTLAHISDSELPSLRPEAILHKLAEADRPLLIAQKSRIHAARSRVDLAKKDYYPDFNLGAAYGFRSGANNGIQRADVASLRFTMSLPIYTDTRQDKAMDQRNSELLQQNYRLQDTLQQVREEISRAKADYWRASKLVVLFKGGIIPQARQTVDSMLAGYQVDKVDFLNLVRSQVTLYNYETQYWLSFSSAQQALAALEAAVGSNKIYAGDNS</sequence>
<dbReference type="GO" id="GO:0015562">
    <property type="term" value="F:efflux transmembrane transporter activity"/>
    <property type="evidence" value="ECO:0007669"/>
    <property type="project" value="InterPro"/>
</dbReference>
<reference evidence="2" key="1">
    <citation type="submission" date="2018-06" db="EMBL/GenBank/DDBJ databases">
        <authorList>
            <person name="Zhirakovskaya E."/>
        </authorList>
    </citation>
    <scope>NUCLEOTIDE SEQUENCE</scope>
</reference>
<dbReference type="EMBL" id="UOFZ01000058">
    <property type="protein sequence ID" value="VAX12662.1"/>
    <property type="molecule type" value="Genomic_DNA"/>
</dbReference>
<proteinExistence type="predicted"/>
<dbReference type="PANTHER" id="PTHR30203">
    <property type="entry name" value="OUTER MEMBRANE CATION EFFLUX PROTEIN"/>
    <property type="match status" value="1"/>
</dbReference>
<keyword evidence="1" id="KW-0175">Coiled coil</keyword>
<feature type="coiled-coil region" evidence="1">
    <location>
        <begin position="336"/>
        <end position="363"/>
    </location>
</feature>
<dbReference type="AlphaFoldDB" id="A0A3B1B9A2"/>
<accession>A0A3B1B9A2</accession>
<protein>
    <submittedName>
        <fullName evidence="2">Heavy metal RND efflux outer membrane protein, CzcC family</fullName>
    </submittedName>
</protein>
<name>A0A3B1B9A2_9ZZZZ</name>
<evidence type="ECO:0000256" key="1">
    <source>
        <dbReference type="SAM" id="Coils"/>
    </source>
</evidence>
<gene>
    <name evidence="2" type="ORF">MNBD_GAMMA24-200</name>
</gene>
<dbReference type="Gene3D" id="1.20.1600.10">
    <property type="entry name" value="Outer membrane efflux proteins (OEP)"/>
    <property type="match status" value="1"/>
</dbReference>
<dbReference type="Pfam" id="PF02321">
    <property type="entry name" value="OEP"/>
    <property type="match status" value="2"/>
</dbReference>